<keyword evidence="3" id="KW-1185">Reference proteome</keyword>
<dbReference type="EMBL" id="JAJLJH010000011">
    <property type="protein sequence ID" value="MCK9688934.1"/>
    <property type="molecule type" value="Genomic_DNA"/>
</dbReference>
<organism evidence="2 3">
    <name type="scientific">Scleromatobacter humisilvae</name>
    <dbReference type="NCBI Taxonomy" id="2897159"/>
    <lineage>
        <taxon>Bacteria</taxon>
        <taxon>Pseudomonadati</taxon>
        <taxon>Pseudomonadota</taxon>
        <taxon>Betaproteobacteria</taxon>
        <taxon>Burkholderiales</taxon>
        <taxon>Sphaerotilaceae</taxon>
        <taxon>Scleromatobacter</taxon>
    </lineage>
</organism>
<feature type="region of interest" description="Disordered" evidence="1">
    <location>
        <begin position="144"/>
        <end position="199"/>
    </location>
</feature>
<gene>
    <name evidence="2" type="ORF">LPC04_24740</name>
</gene>
<feature type="region of interest" description="Disordered" evidence="1">
    <location>
        <begin position="1"/>
        <end position="23"/>
    </location>
</feature>
<evidence type="ECO:0000256" key="1">
    <source>
        <dbReference type="SAM" id="MobiDB-lite"/>
    </source>
</evidence>
<evidence type="ECO:0000313" key="2">
    <source>
        <dbReference type="EMBL" id="MCK9688934.1"/>
    </source>
</evidence>
<sequence>MIHPTRLSTFCPTPAAPARPAARDARTRGRRALAVATCAAVLQAAGLNATAAQARKPRAPKAASTPSTAQILAPSAATVPDALSPDKLIYRCGNTYSSQACANAKRVDVADERSDAQRRQSEELTARDKRLAAWLEAQRHEREAAASAASATRTTRVAKASKECGAKSKESCPAGEPVTRQTRTIAVLAPPSPVAGKSR</sequence>
<comment type="caution">
    <text evidence="2">The sequence shown here is derived from an EMBL/GenBank/DDBJ whole genome shotgun (WGS) entry which is preliminary data.</text>
</comment>
<feature type="compositionally biased region" description="Low complexity" evidence="1">
    <location>
        <begin position="145"/>
        <end position="158"/>
    </location>
</feature>
<dbReference type="AlphaFoldDB" id="A0A9X1YMA5"/>
<dbReference type="RefSeq" id="WP_275684985.1">
    <property type="nucleotide sequence ID" value="NZ_JAJLJH010000011.1"/>
</dbReference>
<evidence type="ECO:0000313" key="3">
    <source>
        <dbReference type="Proteomes" id="UP001139353"/>
    </source>
</evidence>
<feature type="compositionally biased region" description="Polar residues" evidence="1">
    <location>
        <begin position="1"/>
        <end position="11"/>
    </location>
</feature>
<dbReference type="Proteomes" id="UP001139353">
    <property type="component" value="Unassembled WGS sequence"/>
</dbReference>
<proteinExistence type="predicted"/>
<accession>A0A9X1YMA5</accession>
<protein>
    <submittedName>
        <fullName evidence="2">Uncharacterized protein</fullName>
    </submittedName>
</protein>
<feature type="compositionally biased region" description="Basic and acidic residues" evidence="1">
    <location>
        <begin position="160"/>
        <end position="170"/>
    </location>
</feature>
<reference evidence="2" key="1">
    <citation type="submission" date="2021-11" db="EMBL/GenBank/DDBJ databases">
        <title>BS-T2-15 a new species belonging to the Comamonadaceae family isolated from the soil of a French oak forest.</title>
        <authorList>
            <person name="Mieszkin S."/>
            <person name="Alain K."/>
        </authorList>
    </citation>
    <scope>NUCLEOTIDE SEQUENCE</scope>
    <source>
        <strain evidence="2">BS-T2-15</strain>
    </source>
</reference>
<name>A0A9X1YMA5_9BURK</name>